<name>A0A9W6PZW9_9ACTN</name>
<feature type="transmembrane region" description="Helical" evidence="6">
    <location>
        <begin position="376"/>
        <end position="394"/>
    </location>
</feature>
<keyword evidence="3 6" id="KW-0812">Transmembrane</keyword>
<dbReference type="PANTHER" id="PTHR43370:SF1">
    <property type="entry name" value="GUANOSINE ABC TRANSPORTER PERMEASE PROTEIN NUPQ"/>
    <property type="match status" value="1"/>
</dbReference>
<comment type="caution">
    <text evidence="7">The sequence shown here is derived from an EMBL/GenBank/DDBJ whole genome shotgun (WGS) entry which is preliminary data.</text>
</comment>
<keyword evidence="5 6" id="KW-0472">Membrane</keyword>
<evidence type="ECO:0000313" key="8">
    <source>
        <dbReference type="Proteomes" id="UP001165124"/>
    </source>
</evidence>
<sequence>MSSTLTEAMPAAEPAPARTARRPVVRALIVLAAVFGVLVLLRAITGENTITSGGTVSTTLALGLPIGMAALAGLWSERAGVVNIGLEGMMIFGTWGGAFGAYFSGNPWAGLLMGVVMGAAGGLLHALATVTFGVDHIVSGVAINILAPGVARYLSTIFFQDEPGGGATQSPPLPDFPTVSVPGIGEPLADLEGRHWFLLSDLAGLVRGLTTDLSALTVIGLALIPLTYVLLWRTAFGLRLRSCGENPYAAESLGVRVAAMKYAAVTVSGALAGLGGVFLAMVGSSQYQENQTGGRGFIGLAAMIFGNWRPGGLAAGTGLFGYTDALQQRGATGAVHALLLVIAVALFAFAAWRLASLRRAPVTPSEAGGLHRRSRIVQASAAVVVGMLMLTWYLLTDELPKEIVTYSPHITTLLVLSLASQRLRMPAANGLRYRKGEAR</sequence>
<dbReference type="PANTHER" id="PTHR43370">
    <property type="entry name" value="SUGAR ABC TRANSPORTER INTEGRAL MEMBRANE PROTEIN-RELATED"/>
    <property type="match status" value="1"/>
</dbReference>
<evidence type="ECO:0000256" key="1">
    <source>
        <dbReference type="ARBA" id="ARBA00004651"/>
    </source>
</evidence>
<dbReference type="Pfam" id="PF02653">
    <property type="entry name" value="BPD_transp_2"/>
    <property type="match status" value="1"/>
</dbReference>
<evidence type="ECO:0000256" key="2">
    <source>
        <dbReference type="ARBA" id="ARBA00022475"/>
    </source>
</evidence>
<dbReference type="CDD" id="cd06580">
    <property type="entry name" value="TM_PBP1_transp_TpRbsC_like"/>
    <property type="match status" value="1"/>
</dbReference>
<feature type="transmembrane region" description="Helical" evidence="6">
    <location>
        <begin position="262"/>
        <end position="284"/>
    </location>
</feature>
<protein>
    <submittedName>
        <fullName evidence="7">ABC transporter permease</fullName>
    </submittedName>
</protein>
<keyword evidence="8" id="KW-1185">Reference proteome</keyword>
<comment type="subcellular location">
    <subcellularLocation>
        <location evidence="1">Cell membrane</location>
        <topology evidence="1">Multi-pass membrane protein</topology>
    </subcellularLocation>
</comment>
<feature type="transmembrane region" description="Helical" evidence="6">
    <location>
        <begin position="24"/>
        <end position="44"/>
    </location>
</feature>
<dbReference type="AlphaFoldDB" id="A0A9W6PZW9"/>
<evidence type="ECO:0000256" key="6">
    <source>
        <dbReference type="SAM" id="Phobius"/>
    </source>
</evidence>
<organism evidence="7 8">
    <name type="scientific">Actinomadura rubrobrunea</name>
    <dbReference type="NCBI Taxonomy" id="115335"/>
    <lineage>
        <taxon>Bacteria</taxon>
        <taxon>Bacillati</taxon>
        <taxon>Actinomycetota</taxon>
        <taxon>Actinomycetes</taxon>
        <taxon>Streptosporangiales</taxon>
        <taxon>Thermomonosporaceae</taxon>
        <taxon>Actinomadura</taxon>
    </lineage>
</organism>
<dbReference type="InterPro" id="IPR001851">
    <property type="entry name" value="ABC_transp_permease"/>
</dbReference>
<dbReference type="Proteomes" id="UP001165124">
    <property type="component" value="Unassembled WGS sequence"/>
</dbReference>
<accession>A0A9W6PZW9</accession>
<feature type="transmembrane region" description="Helical" evidence="6">
    <location>
        <begin position="56"/>
        <end position="74"/>
    </location>
</feature>
<evidence type="ECO:0000256" key="4">
    <source>
        <dbReference type="ARBA" id="ARBA00022989"/>
    </source>
</evidence>
<dbReference type="EMBL" id="BSRZ01000010">
    <property type="protein sequence ID" value="GLW65757.1"/>
    <property type="molecule type" value="Genomic_DNA"/>
</dbReference>
<dbReference type="RefSeq" id="WP_390097725.1">
    <property type="nucleotide sequence ID" value="NZ_BSRZ01000010.1"/>
</dbReference>
<dbReference type="GO" id="GO:0005886">
    <property type="term" value="C:plasma membrane"/>
    <property type="evidence" value="ECO:0007669"/>
    <property type="project" value="UniProtKB-SubCell"/>
</dbReference>
<feature type="transmembrane region" description="Helical" evidence="6">
    <location>
        <begin position="213"/>
        <end position="232"/>
    </location>
</feature>
<dbReference type="GO" id="GO:0022857">
    <property type="term" value="F:transmembrane transporter activity"/>
    <property type="evidence" value="ECO:0007669"/>
    <property type="project" value="InterPro"/>
</dbReference>
<feature type="transmembrane region" description="Helical" evidence="6">
    <location>
        <begin position="334"/>
        <end position="355"/>
    </location>
</feature>
<feature type="transmembrane region" description="Helical" evidence="6">
    <location>
        <begin position="296"/>
        <end position="322"/>
    </location>
</feature>
<evidence type="ECO:0000256" key="5">
    <source>
        <dbReference type="ARBA" id="ARBA00023136"/>
    </source>
</evidence>
<proteinExistence type="predicted"/>
<feature type="transmembrane region" description="Helical" evidence="6">
    <location>
        <begin position="81"/>
        <end position="102"/>
    </location>
</feature>
<gene>
    <name evidence="7" type="ORF">Arub01_40010</name>
</gene>
<keyword evidence="2" id="KW-1003">Cell membrane</keyword>
<reference evidence="7" key="1">
    <citation type="submission" date="2023-02" db="EMBL/GenBank/DDBJ databases">
        <title>Actinomadura rubrobrunea NBRC 14622.</title>
        <authorList>
            <person name="Ichikawa N."/>
            <person name="Sato H."/>
            <person name="Tonouchi N."/>
        </authorList>
    </citation>
    <scope>NUCLEOTIDE SEQUENCE</scope>
    <source>
        <strain evidence="7">NBRC 14622</strain>
    </source>
</reference>
<evidence type="ECO:0000256" key="3">
    <source>
        <dbReference type="ARBA" id="ARBA00022692"/>
    </source>
</evidence>
<keyword evidence="4 6" id="KW-1133">Transmembrane helix</keyword>
<feature type="transmembrane region" description="Helical" evidence="6">
    <location>
        <begin position="108"/>
        <end position="128"/>
    </location>
</feature>
<evidence type="ECO:0000313" key="7">
    <source>
        <dbReference type="EMBL" id="GLW65757.1"/>
    </source>
</evidence>